<dbReference type="EMBL" id="CAEUNJ010000013">
    <property type="protein sequence ID" value="CAB4370825.1"/>
    <property type="molecule type" value="Genomic_DNA"/>
</dbReference>
<dbReference type="SUPFAM" id="SSF53901">
    <property type="entry name" value="Thiolase-like"/>
    <property type="match status" value="2"/>
</dbReference>
<dbReference type="GO" id="GO:0016747">
    <property type="term" value="F:acyltransferase activity, transferring groups other than amino-acyl groups"/>
    <property type="evidence" value="ECO:0007669"/>
    <property type="project" value="InterPro"/>
</dbReference>
<reference evidence="4" key="1">
    <citation type="submission" date="2020-05" db="EMBL/GenBank/DDBJ databases">
        <authorList>
            <person name="Chiriac C."/>
            <person name="Salcher M."/>
            <person name="Ghai R."/>
            <person name="Kavagutti S V."/>
        </authorList>
    </citation>
    <scope>NUCLEOTIDE SEQUENCE</scope>
</reference>
<dbReference type="PIRSF" id="PIRSF000429">
    <property type="entry name" value="Ac-CoA_Ac_transf"/>
    <property type="match status" value="1"/>
</dbReference>
<sequence>MAIVAAAFGGARNEVGHPFRDVAIVGVFNTKQARVLEGYDSQSIALEAALGAIADAGLEPRDIDGVVGGIASNFLYQSRIGPAWRSMSPLGIPAVIEGAMAIACGLANTVLIATGEAGSYRQHASTAPWTRPTNEFVAAYGMFTAAEFALMARRHMHMYGTTPESMAHVAATIRNNGHVNPQAVYFGRGPFTADDVLNSRMVADPFHLLDCAMTSEGGTALVLTHADRAGDLAKTPVHLLGGGTDHYGPSYQHPPVWDLGGVRRPDLIAGHVGRRAAEEAFASAGLGPSDVDVCEFYDPFSFELIRQFEAYGFCAEGEGGDYVMSGVIEPGGRHPITTDGGTMSFSHGGASVQLFQRVIRGVQQLRGECVSSQVANAEVAMCTGGGAGALFTDVLLLGKDRP</sequence>
<dbReference type="AlphaFoldDB" id="A0A6J6HPK9"/>
<dbReference type="EMBL" id="CAESAL010000010">
    <property type="protein sequence ID" value="CAB4334547.1"/>
    <property type="molecule type" value="Genomic_DNA"/>
</dbReference>
<dbReference type="EMBL" id="CAEZVC010000012">
    <property type="protein sequence ID" value="CAB4615851.1"/>
    <property type="molecule type" value="Genomic_DNA"/>
</dbReference>
<dbReference type="CDD" id="cd00829">
    <property type="entry name" value="SCP-x_thiolase"/>
    <property type="match status" value="1"/>
</dbReference>
<accession>A0A6J6HPK9</accession>
<organism evidence="4">
    <name type="scientific">freshwater metagenome</name>
    <dbReference type="NCBI Taxonomy" id="449393"/>
    <lineage>
        <taxon>unclassified sequences</taxon>
        <taxon>metagenomes</taxon>
        <taxon>ecological metagenomes</taxon>
    </lineage>
</organism>
<dbReference type="PANTHER" id="PTHR42870">
    <property type="entry name" value="ACETYL-COA C-ACETYLTRANSFERASE"/>
    <property type="match status" value="1"/>
</dbReference>
<dbReference type="PANTHER" id="PTHR42870:SF1">
    <property type="entry name" value="NON-SPECIFIC LIPID-TRANSFER PROTEIN-LIKE 2"/>
    <property type="match status" value="1"/>
</dbReference>
<name>A0A6J6HPK9_9ZZZZ</name>
<evidence type="ECO:0000313" key="3">
    <source>
        <dbReference type="EMBL" id="CAB4370825.1"/>
    </source>
</evidence>
<protein>
    <submittedName>
        <fullName evidence="4">Unannotated protein</fullName>
    </submittedName>
</protein>
<dbReference type="InterPro" id="IPR016039">
    <property type="entry name" value="Thiolase-like"/>
</dbReference>
<dbReference type="Pfam" id="PF22691">
    <property type="entry name" value="Thiolase_C_1"/>
    <property type="match status" value="1"/>
</dbReference>
<evidence type="ECO:0000313" key="2">
    <source>
        <dbReference type="EMBL" id="CAB4334547.1"/>
    </source>
</evidence>
<evidence type="ECO:0000313" key="4">
    <source>
        <dbReference type="EMBL" id="CAB4615851.1"/>
    </source>
</evidence>
<proteinExistence type="predicted"/>
<dbReference type="Gene3D" id="3.40.47.10">
    <property type="match status" value="1"/>
</dbReference>
<dbReference type="InterPro" id="IPR055140">
    <property type="entry name" value="Thiolase_C_2"/>
</dbReference>
<evidence type="ECO:0000259" key="1">
    <source>
        <dbReference type="Pfam" id="PF22691"/>
    </source>
</evidence>
<gene>
    <name evidence="4" type="ORF">UFOPK1906_00365</name>
    <name evidence="2" type="ORF">UFOPK3331_00473</name>
    <name evidence="3" type="ORF">UFOPK4201_00444</name>
</gene>
<feature type="domain" description="Thiolase C-terminal" evidence="1">
    <location>
        <begin position="263"/>
        <end position="398"/>
    </location>
</feature>
<dbReference type="InterPro" id="IPR002155">
    <property type="entry name" value="Thiolase"/>
</dbReference>